<feature type="transmembrane region" description="Helical" evidence="2">
    <location>
        <begin position="99"/>
        <end position="119"/>
    </location>
</feature>
<dbReference type="GO" id="GO:0003700">
    <property type="term" value="F:DNA-binding transcription factor activity"/>
    <property type="evidence" value="ECO:0007669"/>
    <property type="project" value="InterPro"/>
</dbReference>
<keyword evidence="5" id="KW-1185">Reference proteome</keyword>
<feature type="domain" description="HTH araC/xylS-type" evidence="3">
    <location>
        <begin position="304"/>
        <end position="407"/>
    </location>
</feature>
<sequence>MYIVVIFFTILSIVVLKEGLLYYRVKKKNIDFVAFRLLSRFNYLIVIQSSTLIWQFIVKKDIGLFPFWMLLFLFYGPYVFLIIYHYLFKEKEKLFGVYFKDYYLSLFLFVLLSFIVFYVKDDLRFIEDIWYYSFYVFVMMHLLFYGIKGFYLLKDRLSEAVSSNRKEFKAILYLSYLISFTIVFSIIIFIFLTLFDHNYDVLFVFSILTLLWLYVIVSTFRYNVISDTFKVDFLTQDESFEIYSNTSEVILTNQVKRESSFLDYDLMHNDEIKINVFEVNKDVCDKYDKVRLSEDFLEQIDIKVKQVILVEKAFLDPNFKISDLAIKIKVSRYYLAQYFTYKHKMSFREYINSLRIKEILDKVDKLTCKKEMTANELFFQSAFNSKASFFKSFKNVTGMTPAEYIKLV</sequence>
<dbReference type="PROSITE" id="PS01124">
    <property type="entry name" value="HTH_ARAC_FAMILY_2"/>
    <property type="match status" value="1"/>
</dbReference>
<organism evidence="4 5">
    <name type="scientific">Myroides profundi</name>
    <dbReference type="NCBI Taxonomy" id="480520"/>
    <lineage>
        <taxon>Bacteria</taxon>
        <taxon>Pseudomonadati</taxon>
        <taxon>Bacteroidota</taxon>
        <taxon>Flavobacteriia</taxon>
        <taxon>Flavobacteriales</taxon>
        <taxon>Flavobacteriaceae</taxon>
        <taxon>Myroides</taxon>
    </lineage>
</organism>
<dbReference type="Proteomes" id="UP000183496">
    <property type="component" value="Unassembled WGS sequence"/>
</dbReference>
<feature type="transmembrane region" description="Helical" evidence="2">
    <location>
        <begin position="201"/>
        <end position="220"/>
    </location>
</feature>
<dbReference type="PANTHER" id="PTHR43280">
    <property type="entry name" value="ARAC-FAMILY TRANSCRIPTIONAL REGULATOR"/>
    <property type="match status" value="1"/>
</dbReference>
<dbReference type="SMART" id="SM00342">
    <property type="entry name" value="HTH_ARAC"/>
    <property type="match status" value="1"/>
</dbReference>
<evidence type="ECO:0000259" key="3">
    <source>
        <dbReference type="PROSITE" id="PS01124"/>
    </source>
</evidence>
<dbReference type="Gene3D" id="1.10.10.60">
    <property type="entry name" value="Homeodomain-like"/>
    <property type="match status" value="1"/>
</dbReference>
<evidence type="ECO:0000313" key="4">
    <source>
        <dbReference type="EMBL" id="SER47535.1"/>
    </source>
</evidence>
<keyword evidence="2" id="KW-0472">Membrane</keyword>
<feature type="transmembrane region" description="Helical" evidence="2">
    <location>
        <begin position="37"/>
        <end position="57"/>
    </location>
</feature>
<comment type="caution">
    <text evidence="4">The sequence shown here is derived from an EMBL/GenBank/DDBJ whole genome shotgun (WGS) entry which is preliminary data.</text>
</comment>
<accession>A0AAJ4W6F1</accession>
<feature type="transmembrane region" description="Helical" evidence="2">
    <location>
        <begin position="63"/>
        <end position="87"/>
    </location>
</feature>
<dbReference type="Pfam" id="PF12833">
    <property type="entry name" value="HTH_18"/>
    <property type="match status" value="1"/>
</dbReference>
<dbReference type="InterPro" id="IPR018060">
    <property type="entry name" value="HTH_AraC"/>
</dbReference>
<dbReference type="PANTHER" id="PTHR43280:SF2">
    <property type="entry name" value="HTH-TYPE TRANSCRIPTIONAL REGULATOR EXSA"/>
    <property type="match status" value="1"/>
</dbReference>
<name>A0AAJ4W6F1_MYRPR</name>
<protein>
    <submittedName>
        <fullName evidence="4">Helix-turn-helix domain-containing protein</fullName>
    </submittedName>
</protein>
<dbReference type="EMBL" id="FOFY01000017">
    <property type="protein sequence ID" value="SER47535.1"/>
    <property type="molecule type" value="Genomic_DNA"/>
</dbReference>
<feature type="transmembrane region" description="Helical" evidence="2">
    <location>
        <begin position="173"/>
        <end position="195"/>
    </location>
</feature>
<proteinExistence type="predicted"/>
<keyword evidence="2" id="KW-1133">Transmembrane helix</keyword>
<dbReference type="AlphaFoldDB" id="A0AAJ4W6F1"/>
<keyword evidence="2" id="KW-0812">Transmembrane</keyword>
<evidence type="ECO:0000256" key="2">
    <source>
        <dbReference type="SAM" id="Phobius"/>
    </source>
</evidence>
<reference evidence="4 5" key="1">
    <citation type="submission" date="2016-10" db="EMBL/GenBank/DDBJ databases">
        <authorList>
            <person name="Varghese N."/>
            <person name="Submissions S."/>
        </authorList>
    </citation>
    <scope>NUCLEOTIDE SEQUENCE [LARGE SCALE GENOMIC DNA]</scope>
    <source>
        <strain evidence="5">DSM 19823 / KCTC 23066 / CCTCC M 208030 / D25</strain>
    </source>
</reference>
<dbReference type="GO" id="GO:0043565">
    <property type="term" value="F:sequence-specific DNA binding"/>
    <property type="evidence" value="ECO:0007669"/>
    <property type="project" value="InterPro"/>
</dbReference>
<dbReference type="KEGG" id="mpw:MPR_2459"/>
<feature type="transmembrane region" description="Helical" evidence="2">
    <location>
        <begin position="6"/>
        <end position="25"/>
    </location>
</feature>
<evidence type="ECO:0000256" key="1">
    <source>
        <dbReference type="ARBA" id="ARBA00023125"/>
    </source>
</evidence>
<evidence type="ECO:0000313" key="5">
    <source>
        <dbReference type="Proteomes" id="UP000183496"/>
    </source>
</evidence>
<gene>
    <name evidence="4" type="ORF">SAMN04488089_1172</name>
</gene>
<dbReference type="RefSeq" id="WP_082027832.1">
    <property type="nucleotide sequence ID" value="NZ_CP010817.1"/>
</dbReference>
<keyword evidence="1" id="KW-0238">DNA-binding</keyword>
<feature type="transmembrane region" description="Helical" evidence="2">
    <location>
        <begin position="131"/>
        <end position="153"/>
    </location>
</feature>